<reference evidence="1" key="1">
    <citation type="submission" date="2024-12" db="EMBL/GenBank/DDBJ databases">
        <title>Comparative genomics and development of molecular markers within Purpureocillium lilacinum and among Purpureocillium species.</title>
        <authorList>
            <person name="Yeh Z.-Y."/>
            <person name="Ni N.-T."/>
            <person name="Lo P.-H."/>
            <person name="Mushyakhwo K."/>
            <person name="Lin C.-F."/>
            <person name="Nai Y.-S."/>
        </authorList>
    </citation>
    <scope>NUCLEOTIDE SEQUENCE</scope>
    <source>
        <strain evidence="1">NCHU-NPUST-175</strain>
    </source>
</reference>
<comment type="caution">
    <text evidence="1">The sequence shown here is derived from an EMBL/GenBank/DDBJ whole genome shotgun (WGS) entry which is preliminary data.</text>
</comment>
<name>A0ACC4DUD6_PURLI</name>
<accession>A0ACC4DUD6</accession>
<evidence type="ECO:0000313" key="2">
    <source>
        <dbReference type="Proteomes" id="UP001638806"/>
    </source>
</evidence>
<evidence type="ECO:0000313" key="1">
    <source>
        <dbReference type="EMBL" id="KAL3959712.1"/>
    </source>
</evidence>
<dbReference type="Proteomes" id="UP001638806">
    <property type="component" value="Unassembled WGS sequence"/>
</dbReference>
<protein>
    <submittedName>
        <fullName evidence="1">Uncharacterized protein</fullName>
    </submittedName>
</protein>
<dbReference type="EMBL" id="JBGNUJ010000004">
    <property type="protein sequence ID" value="KAL3959712.1"/>
    <property type="molecule type" value="Genomic_DNA"/>
</dbReference>
<proteinExistence type="predicted"/>
<sequence>MREPMWLALLPGLGRDQLPLLGGRAALPSWWIAEPIARDWPRPRTSHRTAAARGYQLTTISNADDFFCIIAAPIIHPMHTESKPQTNERRAGATTTAMTPGIETKPSSAAVDDQQNP</sequence>
<gene>
    <name evidence="1" type="ORF">ACCO45_004829</name>
</gene>
<keyword evidence="2" id="KW-1185">Reference proteome</keyword>
<organism evidence="1 2">
    <name type="scientific">Purpureocillium lilacinum</name>
    <name type="common">Paecilomyces lilacinus</name>
    <dbReference type="NCBI Taxonomy" id="33203"/>
    <lineage>
        <taxon>Eukaryota</taxon>
        <taxon>Fungi</taxon>
        <taxon>Dikarya</taxon>
        <taxon>Ascomycota</taxon>
        <taxon>Pezizomycotina</taxon>
        <taxon>Sordariomycetes</taxon>
        <taxon>Hypocreomycetidae</taxon>
        <taxon>Hypocreales</taxon>
        <taxon>Ophiocordycipitaceae</taxon>
        <taxon>Purpureocillium</taxon>
    </lineage>
</organism>